<feature type="region of interest" description="Disordered" evidence="1">
    <location>
        <begin position="260"/>
        <end position="299"/>
    </location>
</feature>
<feature type="region of interest" description="Disordered" evidence="1">
    <location>
        <begin position="565"/>
        <end position="584"/>
    </location>
</feature>
<name>A0A1K0GA52_9BASI</name>
<reference evidence="2" key="2">
    <citation type="submission" date="2016-04" db="EMBL/GenBank/DDBJ databases">
        <authorList>
            <person name="Evans L.H."/>
            <person name="Alamgir A."/>
            <person name="Owens N."/>
            <person name="Weber N.D."/>
            <person name="Virtaneva K."/>
            <person name="Barbian K."/>
            <person name="Babar A."/>
            <person name="Rosenke K."/>
        </authorList>
    </citation>
    <scope>NUCLEOTIDE SEQUENCE</scope>
    <source>
        <strain evidence="2">UB2112</strain>
    </source>
</reference>
<feature type="region of interest" description="Disordered" evidence="1">
    <location>
        <begin position="517"/>
        <end position="544"/>
    </location>
</feature>
<protein>
    <submittedName>
        <fullName evidence="2">Uncharacterized protein</fullName>
    </submittedName>
</protein>
<evidence type="ECO:0000313" key="4">
    <source>
        <dbReference type="Proteomes" id="UP000179920"/>
    </source>
</evidence>
<feature type="region of interest" description="Disordered" evidence="1">
    <location>
        <begin position="468"/>
        <end position="487"/>
    </location>
</feature>
<feature type="compositionally biased region" description="Basic residues" evidence="1">
    <location>
        <begin position="1"/>
        <end position="11"/>
    </location>
</feature>
<feature type="region of interest" description="Disordered" evidence="1">
    <location>
        <begin position="406"/>
        <end position="446"/>
    </location>
</feature>
<feature type="compositionally biased region" description="Basic and acidic residues" evidence="1">
    <location>
        <begin position="517"/>
        <end position="531"/>
    </location>
</feature>
<reference evidence="3" key="3">
    <citation type="submission" date="2018-08" db="EMBL/GenBank/DDBJ databases">
        <authorList>
            <person name="Guldener U."/>
        </authorList>
    </citation>
    <scope>NUCLEOTIDE SEQUENCE</scope>
    <source>
        <strain evidence="3">UB2</strain>
    </source>
</reference>
<reference evidence="4" key="1">
    <citation type="submission" date="2016-04" db="EMBL/GenBank/DDBJ databases">
        <authorList>
            <person name="Guldener U."/>
            <person name="Guldener U."/>
        </authorList>
    </citation>
    <scope>NUCLEOTIDE SEQUENCE [LARGE SCALE GENOMIC DNA]</scope>
    <source>
        <strain evidence="4">UB2112</strain>
    </source>
</reference>
<dbReference type="OrthoDB" id="2547097at2759"/>
<keyword evidence="5" id="KW-1185">Reference proteome</keyword>
<dbReference type="EMBL" id="ULHB01000152">
    <property type="protein sequence ID" value="SYW83637.1"/>
    <property type="molecule type" value="Genomic_DNA"/>
</dbReference>
<feature type="region of interest" description="Disordered" evidence="1">
    <location>
        <begin position="1"/>
        <end position="22"/>
    </location>
</feature>
<accession>A0A1K0GA52</accession>
<evidence type="ECO:0000313" key="3">
    <source>
        <dbReference type="EMBL" id="SYW83637.1"/>
    </source>
</evidence>
<proteinExistence type="predicted"/>
<evidence type="ECO:0000313" key="5">
    <source>
        <dbReference type="Proteomes" id="UP000658997"/>
    </source>
</evidence>
<feature type="compositionally biased region" description="Polar residues" evidence="1">
    <location>
        <begin position="407"/>
        <end position="443"/>
    </location>
</feature>
<organism evidence="2 4">
    <name type="scientific">Ustilago bromivora</name>
    <dbReference type="NCBI Taxonomy" id="307758"/>
    <lineage>
        <taxon>Eukaryota</taxon>
        <taxon>Fungi</taxon>
        <taxon>Dikarya</taxon>
        <taxon>Basidiomycota</taxon>
        <taxon>Ustilaginomycotina</taxon>
        <taxon>Ustilaginomycetes</taxon>
        <taxon>Ustilaginales</taxon>
        <taxon>Ustilaginaceae</taxon>
        <taxon>Ustilago</taxon>
    </lineage>
</organism>
<dbReference type="Proteomes" id="UP000658997">
    <property type="component" value="Unassembled WGS sequence"/>
</dbReference>
<feature type="region of interest" description="Disordered" evidence="1">
    <location>
        <begin position="350"/>
        <end position="374"/>
    </location>
</feature>
<dbReference type="EMBL" id="LT558131">
    <property type="protein sequence ID" value="SAM84717.1"/>
    <property type="molecule type" value="Genomic_DNA"/>
</dbReference>
<evidence type="ECO:0000256" key="1">
    <source>
        <dbReference type="SAM" id="MobiDB-lite"/>
    </source>
</evidence>
<dbReference type="Proteomes" id="UP000179920">
    <property type="component" value="Chromosome XV"/>
</dbReference>
<sequence>MVAGSRKRRRPDGRLASPPLAPSPLLTRNLQLLPVGLTQLPNDALFVSRLRKDVDGLLSAFAEAFLLSIITHGMQTGHEGATSFLGPTSSSAYEGQHVASPFSVFTQVWQQKGWHYAQFTFADHADSKRAVGNAICRVLLEHLTPYVAEHNDSNNDGAPLSISFADLKQLFKILAVPFALYMFWVTQIYPTSGIGVKHCRPALERITIEQDYYDWLLELPEAVLKHLREEQRTRSQAEAITADLAELLCRLAGEPFDEQSLRQATEKTQKPAPKPRKNASSNPRRSTKPPERLEQNTASAAAYPDGIFDIIPSSKLGTRLPRTWPSVRVMSTLEANKEFGRVGNIVRFRQRENEGDNTASSSRAGEGAGEVKEKVAGLSRGDVVRLKARQRLAVASADLSKLLPRTARNSASTSEQGASGSKRSELIAQTAQHTAPATSSSPRSGRYEIETPAWISNAKYTAKLKPWLEESPTPMQQSIQRSADSKRRYQAARENAMSSESVGTDFGEWVLQKFREERKKRADQREIGEQQREDEEQAELARVEHEGSLSLEELYRLAAERTKTAAVQQGELLKSMKSRSSRSR</sequence>
<feature type="compositionally biased region" description="Polar residues" evidence="1">
    <location>
        <begin position="473"/>
        <end position="482"/>
    </location>
</feature>
<evidence type="ECO:0000313" key="2">
    <source>
        <dbReference type="EMBL" id="SAM84717.1"/>
    </source>
</evidence>
<dbReference type="AlphaFoldDB" id="A0A1K0GA52"/>
<gene>
    <name evidence="3" type="ORF">UBRO2_05240</name>
    <name evidence="2" type="ORF">UBRO_06071</name>
</gene>